<evidence type="ECO:0000313" key="3">
    <source>
        <dbReference type="Proteomes" id="UP001150904"/>
    </source>
</evidence>
<organism evidence="2 3">
    <name type="scientific">Penicillium cinerascens</name>
    <dbReference type="NCBI Taxonomy" id="70096"/>
    <lineage>
        <taxon>Eukaryota</taxon>
        <taxon>Fungi</taxon>
        <taxon>Dikarya</taxon>
        <taxon>Ascomycota</taxon>
        <taxon>Pezizomycotina</taxon>
        <taxon>Eurotiomycetes</taxon>
        <taxon>Eurotiomycetidae</taxon>
        <taxon>Eurotiales</taxon>
        <taxon>Aspergillaceae</taxon>
        <taxon>Penicillium</taxon>
    </lineage>
</organism>
<reference evidence="2" key="1">
    <citation type="submission" date="2022-12" db="EMBL/GenBank/DDBJ databases">
        <authorList>
            <person name="Petersen C."/>
        </authorList>
    </citation>
    <scope>NUCLEOTIDE SEQUENCE</scope>
    <source>
        <strain evidence="2">IBT 15544</strain>
    </source>
</reference>
<dbReference type="RefSeq" id="XP_058305353.1">
    <property type="nucleotide sequence ID" value="XM_058455365.1"/>
</dbReference>
<accession>A0A9W9JH83</accession>
<dbReference type="GeneID" id="83182666"/>
<dbReference type="OrthoDB" id="73875at2759"/>
<protein>
    <recommendedName>
        <fullName evidence="1">Deoxyribonuclease NucA/NucB domain-containing protein</fullName>
    </recommendedName>
</protein>
<keyword evidence="3" id="KW-1185">Reference proteome</keyword>
<name>A0A9W9JH83_9EURO</name>
<reference evidence="2" key="2">
    <citation type="journal article" date="2023" name="IMA Fungus">
        <title>Comparative genomic study of the Penicillium genus elucidates a diverse pangenome and 15 lateral gene transfer events.</title>
        <authorList>
            <person name="Petersen C."/>
            <person name="Sorensen T."/>
            <person name="Nielsen M.R."/>
            <person name="Sondergaard T.E."/>
            <person name="Sorensen J.L."/>
            <person name="Fitzpatrick D.A."/>
            <person name="Frisvad J.C."/>
            <person name="Nielsen K.L."/>
        </authorList>
    </citation>
    <scope>NUCLEOTIDE SEQUENCE</scope>
    <source>
        <strain evidence="2">IBT 15544</strain>
    </source>
</reference>
<dbReference type="Pfam" id="PF14040">
    <property type="entry name" value="DNase_NucA_NucB"/>
    <property type="match status" value="1"/>
</dbReference>
<dbReference type="Proteomes" id="UP001150904">
    <property type="component" value="Unassembled WGS sequence"/>
</dbReference>
<proteinExistence type="predicted"/>
<feature type="domain" description="Deoxyribonuclease NucA/NucB" evidence="1">
    <location>
        <begin position="305"/>
        <end position="381"/>
    </location>
</feature>
<dbReference type="EMBL" id="JAPQKR010000015">
    <property type="protein sequence ID" value="KAJ5194865.1"/>
    <property type="molecule type" value="Genomic_DNA"/>
</dbReference>
<gene>
    <name evidence="2" type="ORF">N7498_008303</name>
</gene>
<comment type="caution">
    <text evidence="2">The sequence shown here is derived from an EMBL/GenBank/DDBJ whole genome shotgun (WGS) entry which is preliminary data.</text>
</comment>
<dbReference type="AlphaFoldDB" id="A0A9W9JH83"/>
<evidence type="ECO:0000313" key="2">
    <source>
        <dbReference type="EMBL" id="KAJ5194865.1"/>
    </source>
</evidence>
<dbReference type="InterPro" id="IPR029476">
    <property type="entry name" value="DNase_NucA_NucB"/>
</dbReference>
<sequence>MSFGKAEVFWPQDEDVQEKYTNTLGLESKTESPSPGEVEPVFHAGLGVDAQIDVVITPQANVGIKIGGGSLVGGKTLMDAQLSGYVDTDLSFQAHGDYDTSDNAFHYRLGTYLYYNVGYKAKAKILGFIDWATGDREAYSPAKMIKLYENTGTTPMSAPDVDKRGVDSNFPQLDMFSNSTMSVLTPGPAIFRRADVDMGATAPLGRLDSDYQNCDVSSAMMTGFLSSFHPACLPLTPYAFTFFLTIYKSPVNCAWLSRYLVINDVLDAYGNPERLTYEVPGLCDGIVKLDPLWTKFTYSREIKGGARVEKRHQSVCTDTKCSVQETNAPNKAVRRKNLKLQCDEFPWASTEQGGTWLPQAQRRTECVPTFQNTWHGNCVKMMGEFTSNWKQLDPEPRSDSEMRNYWVPWRSTYWETAGDFPSGTAYAKKYQQQLQDYGEPMPPPDGGIQNGNNQVSWAFKRDYETSWIQPQSSLTSADWWGANKPSMYTPTSVGPLDMDSILCAVNHFNQEDVYKLPGRAVNSDGTDQGAQKPYNAYCKKTSGSGIKPDGWTVQYNVARCLVRFANSQSSSSGASKRDAQTWNGWEIESPFFRTIIIF</sequence>
<evidence type="ECO:0000259" key="1">
    <source>
        <dbReference type="Pfam" id="PF14040"/>
    </source>
</evidence>